<dbReference type="InterPro" id="IPR011008">
    <property type="entry name" value="Dimeric_a/b-barrel"/>
</dbReference>
<dbReference type="Pfam" id="PF03992">
    <property type="entry name" value="ABM"/>
    <property type="match status" value="1"/>
</dbReference>
<dbReference type="EMBL" id="BAAATM010000009">
    <property type="protein sequence ID" value="GAA2531988.1"/>
    <property type="molecule type" value="Genomic_DNA"/>
</dbReference>
<keyword evidence="2" id="KW-0560">Oxidoreductase</keyword>
<name>A0ABP6B3X2_9ACTN</name>
<keyword evidence="3" id="KW-1185">Reference proteome</keyword>
<dbReference type="RefSeq" id="WP_344536841.1">
    <property type="nucleotide sequence ID" value="NZ_BAAATM010000009.1"/>
</dbReference>
<dbReference type="PROSITE" id="PS51725">
    <property type="entry name" value="ABM"/>
    <property type="match status" value="1"/>
</dbReference>
<proteinExistence type="predicted"/>
<protein>
    <submittedName>
        <fullName evidence="2">Antibiotic biosynthesis monooxygenase</fullName>
    </submittedName>
</protein>
<evidence type="ECO:0000259" key="1">
    <source>
        <dbReference type="PROSITE" id="PS51725"/>
    </source>
</evidence>
<dbReference type="SUPFAM" id="SSF54909">
    <property type="entry name" value="Dimeric alpha+beta barrel"/>
    <property type="match status" value="1"/>
</dbReference>
<organism evidence="2 3">
    <name type="scientific">Streptomyces levis</name>
    <dbReference type="NCBI Taxonomy" id="285566"/>
    <lineage>
        <taxon>Bacteria</taxon>
        <taxon>Bacillati</taxon>
        <taxon>Actinomycetota</taxon>
        <taxon>Actinomycetes</taxon>
        <taxon>Kitasatosporales</taxon>
        <taxon>Streptomycetaceae</taxon>
        <taxon>Streptomyces</taxon>
    </lineage>
</organism>
<dbReference type="Gene3D" id="3.30.70.100">
    <property type="match status" value="1"/>
</dbReference>
<feature type="domain" description="ABM" evidence="1">
    <location>
        <begin position="2"/>
        <end position="92"/>
    </location>
</feature>
<dbReference type="InterPro" id="IPR007138">
    <property type="entry name" value="ABM_dom"/>
</dbReference>
<comment type="caution">
    <text evidence="2">The sequence shown here is derived from an EMBL/GenBank/DDBJ whole genome shotgun (WGS) entry which is preliminary data.</text>
</comment>
<dbReference type="GO" id="GO:0004497">
    <property type="term" value="F:monooxygenase activity"/>
    <property type="evidence" value="ECO:0007669"/>
    <property type="project" value="UniProtKB-KW"/>
</dbReference>
<evidence type="ECO:0000313" key="3">
    <source>
        <dbReference type="Proteomes" id="UP001501095"/>
    </source>
</evidence>
<dbReference type="Proteomes" id="UP001501095">
    <property type="component" value="Unassembled WGS sequence"/>
</dbReference>
<gene>
    <name evidence="2" type="ORF">GCM10010423_29440</name>
</gene>
<sequence length="107" mass="11949">MIIEIAQIEIHPGQEKEFEAAVSKALPYFLAADGCHGVDLHRSVEHPSRYRLMVRWLTVEHHTVAFRGSEGFAKWRALAGPYFAAPPEVEHVRSVLTQPDAAGTTRS</sequence>
<keyword evidence="2" id="KW-0503">Monooxygenase</keyword>
<reference evidence="3" key="1">
    <citation type="journal article" date="2019" name="Int. J. Syst. Evol. Microbiol.">
        <title>The Global Catalogue of Microorganisms (GCM) 10K type strain sequencing project: providing services to taxonomists for standard genome sequencing and annotation.</title>
        <authorList>
            <consortium name="The Broad Institute Genomics Platform"/>
            <consortium name="The Broad Institute Genome Sequencing Center for Infectious Disease"/>
            <person name="Wu L."/>
            <person name="Ma J."/>
        </authorList>
    </citation>
    <scope>NUCLEOTIDE SEQUENCE [LARGE SCALE GENOMIC DNA]</scope>
    <source>
        <strain evidence="3">JCM 6924</strain>
    </source>
</reference>
<accession>A0ABP6B3X2</accession>
<evidence type="ECO:0000313" key="2">
    <source>
        <dbReference type="EMBL" id="GAA2531988.1"/>
    </source>
</evidence>